<accession>A0A7E5A026</accession>
<protein>
    <submittedName>
        <fullName evidence="2">Transposase</fullName>
    </submittedName>
</protein>
<proteinExistence type="predicted"/>
<reference evidence="2" key="2">
    <citation type="submission" date="2020-10" db="UniProtKB">
        <authorList>
            <consortium name="WormBaseParasite"/>
        </authorList>
    </citation>
    <scope>IDENTIFICATION</scope>
</reference>
<organism evidence="1 2">
    <name type="scientific">Panagrellus redivivus</name>
    <name type="common">Microworm</name>
    <dbReference type="NCBI Taxonomy" id="6233"/>
    <lineage>
        <taxon>Eukaryota</taxon>
        <taxon>Metazoa</taxon>
        <taxon>Ecdysozoa</taxon>
        <taxon>Nematoda</taxon>
        <taxon>Chromadorea</taxon>
        <taxon>Rhabditida</taxon>
        <taxon>Tylenchina</taxon>
        <taxon>Panagrolaimomorpha</taxon>
        <taxon>Panagrolaimoidea</taxon>
        <taxon>Panagrolaimidae</taxon>
        <taxon>Panagrellus</taxon>
    </lineage>
</organism>
<keyword evidence="1" id="KW-1185">Reference proteome</keyword>
<evidence type="ECO:0000313" key="1">
    <source>
        <dbReference type="Proteomes" id="UP000492821"/>
    </source>
</evidence>
<dbReference type="AlphaFoldDB" id="A0A7E5A026"/>
<dbReference type="WBParaSite" id="Pan_g5666.t1">
    <property type="protein sequence ID" value="Pan_g5666.t1"/>
    <property type="gene ID" value="Pan_g5666"/>
</dbReference>
<evidence type="ECO:0000313" key="2">
    <source>
        <dbReference type="WBParaSite" id="Pan_g5666.t1"/>
    </source>
</evidence>
<name>A0A7E5A026_PANRE</name>
<sequence>MCPPRAKAGQDRVDAVLSTRDVACRLLCSLPWVQKGKTFFKGKLAGLKLDPLWLQGSKVPLGMRAEIPKDSGP</sequence>
<reference evidence="1" key="1">
    <citation type="journal article" date="2013" name="Genetics">
        <title>The draft genome and transcriptome of Panagrellus redivivus are shaped by the harsh demands of a free-living lifestyle.</title>
        <authorList>
            <person name="Srinivasan J."/>
            <person name="Dillman A.R."/>
            <person name="Macchietto M.G."/>
            <person name="Heikkinen L."/>
            <person name="Lakso M."/>
            <person name="Fracchia K.M."/>
            <person name="Antoshechkin I."/>
            <person name="Mortazavi A."/>
            <person name="Wong G."/>
            <person name="Sternberg P.W."/>
        </authorList>
    </citation>
    <scope>NUCLEOTIDE SEQUENCE [LARGE SCALE GENOMIC DNA]</scope>
    <source>
        <strain evidence="1">MT8872</strain>
    </source>
</reference>
<dbReference type="Proteomes" id="UP000492821">
    <property type="component" value="Unassembled WGS sequence"/>
</dbReference>